<protein>
    <submittedName>
        <fullName evidence="3">SH3 domain-containing protein</fullName>
    </submittedName>
</protein>
<organism evidence="3 4">
    <name type="scientific">Loktanella gaetbuli</name>
    <dbReference type="NCBI Taxonomy" id="2881335"/>
    <lineage>
        <taxon>Bacteria</taxon>
        <taxon>Pseudomonadati</taxon>
        <taxon>Pseudomonadota</taxon>
        <taxon>Alphaproteobacteria</taxon>
        <taxon>Rhodobacterales</taxon>
        <taxon>Roseobacteraceae</taxon>
        <taxon>Loktanella</taxon>
    </lineage>
</organism>
<name>A0ABS8BT36_9RHOB</name>
<evidence type="ECO:0000256" key="1">
    <source>
        <dbReference type="SAM" id="MobiDB-lite"/>
    </source>
</evidence>
<reference evidence="3" key="1">
    <citation type="submission" date="2021-10" db="EMBL/GenBank/DDBJ databases">
        <title>Loktanella gaetbuli sp. nov., isolated from a tidal flat.</title>
        <authorList>
            <person name="Park S."/>
            <person name="Yoon J.-H."/>
        </authorList>
    </citation>
    <scope>NUCLEOTIDE SEQUENCE</scope>
    <source>
        <strain evidence="3">TSTF-M6</strain>
    </source>
</reference>
<proteinExistence type="predicted"/>
<gene>
    <name evidence="3" type="ORF">LGQ03_06505</name>
</gene>
<dbReference type="PROSITE" id="PS51781">
    <property type="entry name" value="SH3B"/>
    <property type="match status" value="1"/>
</dbReference>
<evidence type="ECO:0000313" key="4">
    <source>
        <dbReference type="Proteomes" id="UP001138961"/>
    </source>
</evidence>
<dbReference type="Pfam" id="PF08239">
    <property type="entry name" value="SH3_3"/>
    <property type="match status" value="1"/>
</dbReference>
<comment type="caution">
    <text evidence="3">The sequence shown here is derived from an EMBL/GenBank/DDBJ whole genome shotgun (WGS) entry which is preliminary data.</text>
</comment>
<dbReference type="InterPro" id="IPR003646">
    <property type="entry name" value="SH3-like_bac-type"/>
</dbReference>
<dbReference type="EMBL" id="JAJATZ010000003">
    <property type="protein sequence ID" value="MCB5198885.1"/>
    <property type="molecule type" value="Genomic_DNA"/>
</dbReference>
<dbReference type="SMART" id="SM00287">
    <property type="entry name" value="SH3b"/>
    <property type="match status" value="1"/>
</dbReference>
<accession>A0ABS8BT36</accession>
<dbReference type="Gene3D" id="2.30.30.40">
    <property type="entry name" value="SH3 Domains"/>
    <property type="match status" value="1"/>
</dbReference>
<evidence type="ECO:0000313" key="3">
    <source>
        <dbReference type="EMBL" id="MCB5198885.1"/>
    </source>
</evidence>
<sequence length="186" mass="19248">MGKFIIGTFAILAFAFYELSGGADFVPEERIARAPAVQQEEPDTQTAAAAPVPDLPEQPTRADTAELTQVAAQPVTASQQEAATLPVATPSTGSTTEVIGIDTQPTFASLSATGGADLGAINPIREVAARAVNMRSGPSTAFDVIDTLPQGTQAEIMDSDGTGWVRVYIPGTGQTGWMAERLLTAG</sequence>
<dbReference type="RefSeq" id="WP_226747753.1">
    <property type="nucleotide sequence ID" value="NZ_JAJATZ010000003.1"/>
</dbReference>
<feature type="region of interest" description="Disordered" evidence="1">
    <location>
        <begin position="35"/>
        <end position="56"/>
    </location>
</feature>
<dbReference type="Proteomes" id="UP001138961">
    <property type="component" value="Unassembled WGS sequence"/>
</dbReference>
<evidence type="ECO:0000259" key="2">
    <source>
        <dbReference type="PROSITE" id="PS51781"/>
    </source>
</evidence>
<feature type="domain" description="SH3b" evidence="2">
    <location>
        <begin position="122"/>
        <end position="186"/>
    </location>
</feature>
<keyword evidence="4" id="KW-1185">Reference proteome</keyword>